<sequence>MPQKKKKKKDGRVEGKLGKKKPILQRQAL</sequence>
<dbReference type="EMBL" id="MH790556">
    <property type="protein sequence ID" value="QBH76110.1"/>
    <property type="molecule type" value="Genomic_DNA"/>
</dbReference>
<feature type="region of interest" description="Disordered" evidence="1">
    <location>
        <begin position="1"/>
        <end position="29"/>
    </location>
</feature>
<organism evidence="2">
    <name type="scientific">Human herpesvirus 2</name>
    <name type="common">HHV-2</name>
    <name type="synonym">Human herpes simplex virus 2</name>
    <dbReference type="NCBI Taxonomy" id="10310"/>
    <lineage>
        <taxon>Viruses</taxon>
        <taxon>Duplodnaviria</taxon>
        <taxon>Heunggongvirae</taxon>
        <taxon>Peploviricota</taxon>
        <taxon>Herviviricetes</taxon>
        <taxon>Herpesvirales</taxon>
        <taxon>Orthoherpesviridae</taxon>
        <taxon>Alphaherpesvirinae</taxon>
        <taxon>Simplexvirus</taxon>
        <taxon>Simplexvirus humanalpha2</taxon>
    </lineage>
</organism>
<reference evidence="2" key="1">
    <citation type="submission" date="2018-08" db="EMBL/GenBank/DDBJ databases">
        <title>HSV2 whole genome sequences from clinical isolates.</title>
        <authorList>
            <person name="Roychoudhury P."/>
            <person name="Greninger A.L."/>
            <person name="Jerome K.R."/>
            <person name="Johnston C."/>
            <person name="Wald A."/>
            <person name="Xie H."/>
        </authorList>
    </citation>
    <scope>NUCLEOTIDE SEQUENCE</scope>
    <source>
        <strain evidence="2">2012-15948</strain>
    </source>
</reference>
<feature type="compositionally biased region" description="Basic residues" evidence="1">
    <location>
        <begin position="1"/>
        <end position="10"/>
    </location>
</feature>
<proteinExistence type="predicted"/>
<accession>A0A481T4C0</accession>
<protein>
    <submittedName>
        <fullName evidence="2">Uncharacterized protein</fullName>
    </submittedName>
</protein>
<name>A0A481T4C0_HHV2</name>
<organismHost>
    <name type="scientific">Homo sapiens</name>
    <name type="common">Human</name>
    <dbReference type="NCBI Taxonomy" id="9606"/>
</organismHost>
<evidence type="ECO:0000313" key="2">
    <source>
        <dbReference type="EMBL" id="QBH76110.1"/>
    </source>
</evidence>
<evidence type="ECO:0000256" key="1">
    <source>
        <dbReference type="SAM" id="MobiDB-lite"/>
    </source>
</evidence>